<reference evidence="2 3" key="1">
    <citation type="journal article" date="2013" name="Genome Biol.">
        <title>The genome sequence of the most widely cultivated cacao type and its use to identify candidate genes regulating pod color.</title>
        <authorList>
            <person name="Motamayor J.C."/>
            <person name="Mockaitis K."/>
            <person name="Schmutz J."/>
            <person name="Haiminen N."/>
            <person name="Iii D.L."/>
            <person name="Cornejo O."/>
            <person name="Findley S.D."/>
            <person name="Zheng P."/>
            <person name="Utro F."/>
            <person name="Royaert S."/>
            <person name="Saski C."/>
            <person name="Jenkins J."/>
            <person name="Podicheti R."/>
            <person name="Zhao M."/>
            <person name="Scheffler B.E."/>
            <person name="Stack J.C."/>
            <person name="Feltus F.A."/>
            <person name="Mustiga G.M."/>
            <person name="Amores F."/>
            <person name="Phillips W."/>
            <person name="Marelli J.P."/>
            <person name="May G.D."/>
            <person name="Shapiro H."/>
            <person name="Ma J."/>
            <person name="Bustamante C.D."/>
            <person name="Schnell R.J."/>
            <person name="Main D."/>
            <person name="Gilbert D."/>
            <person name="Parida L."/>
            <person name="Kuhn D.N."/>
        </authorList>
    </citation>
    <scope>NUCLEOTIDE SEQUENCE [LARGE SCALE GENOMIC DNA]</scope>
    <source>
        <strain evidence="3">cv. Matina 1-6</strain>
    </source>
</reference>
<dbReference type="Proteomes" id="UP000026915">
    <property type="component" value="Chromosome 1"/>
</dbReference>
<dbReference type="HOGENOM" id="CLU_2578650_0_0_1"/>
<feature type="region of interest" description="Disordered" evidence="1">
    <location>
        <begin position="51"/>
        <end position="81"/>
    </location>
</feature>
<accession>A0A061DNB0</accession>
<dbReference type="Gramene" id="EOX94150">
    <property type="protein sequence ID" value="EOX94150"/>
    <property type="gene ID" value="TCM_003453"/>
</dbReference>
<evidence type="ECO:0000313" key="2">
    <source>
        <dbReference type="EMBL" id="EOX94150.1"/>
    </source>
</evidence>
<gene>
    <name evidence="2" type="ORF">TCM_003453</name>
</gene>
<keyword evidence="3" id="KW-1185">Reference proteome</keyword>
<protein>
    <submittedName>
        <fullName evidence="2">Uncharacterized protein</fullName>
    </submittedName>
</protein>
<dbReference type="EMBL" id="CM001879">
    <property type="protein sequence ID" value="EOX94150.1"/>
    <property type="molecule type" value="Genomic_DNA"/>
</dbReference>
<feature type="compositionally biased region" description="Acidic residues" evidence="1">
    <location>
        <begin position="65"/>
        <end position="81"/>
    </location>
</feature>
<evidence type="ECO:0000313" key="3">
    <source>
        <dbReference type="Proteomes" id="UP000026915"/>
    </source>
</evidence>
<dbReference type="AlphaFoldDB" id="A0A061DNB0"/>
<proteinExistence type="predicted"/>
<organism evidence="2 3">
    <name type="scientific">Theobroma cacao</name>
    <name type="common">Cacao</name>
    <name type="synonym">Cocoa</name>
    <dbReference type="NCBI Taxonomy" id="3641"/>
    <lineage>
        <taxon>Eukaryota</taxon>
        <taxon>Viridiplantae</taxon>
        <taxon>Streptophyta</taxon>
        <taxon>Embryophyta</taxon>
        <taxon>Tracheophyta</taxon>
        <taxon>Spermatophyta</taxon>
        <taxon>Magnoliopsida</taxon>
        <taxon>eudicotyledons</taxon>
        <taxon>Gunneridae</taxon>
        <taxon>Pentapetalae</taxon>
        <taxon>rosids</taxon>
        <taxon>malvids</taxon>
        <taxon>Malvales</taxon>
        <taxon>Malvaceae</taxon>
        <taxon>Byttnerioideae</taxon>
        <taxon>Theobroma</taxon>
    </lineage>
</organism>
<sequence>MTQIIENLEHLVEKLGQQFEQNMTYQTQCNQHVDHMFRAYGAFVGMDMSTLPLAPNSARGADEAKDNEDSDAEDDGDENED</sequence>
<evidence type="ECO:0000256" key="1">
    <source>
        <dbReference type="SAM" id="MobiDB-lite"/>
    </source>
</evidence>
<name>A0A061DNB0_THECC</name>
<dbReference type="InParanoid" id="A0A061DNB0"/>